<dbReference type="KEGG" id="rha:RHA1_ro06206"/>
<gene>
    <name evidence="3" type="ordered locus">RHA1_ro06206</name>
</gene>
<dbReference type="Pfam" id="PF02575">
    <property type="entry name" value="YbaB_DNA_bd"/>
    <property type="match status" value="1"/>
</dbReference>
<reference evidence="4" key="1">
    <citation type="journal article" date="2006" name="Proc. Natl. Acad. Sci. U.S.A.">
        <title>The complete genome of Rhodococcus sp. RHA1 provides insights into a catabolic powerhouse.</title>
        <authorList>
            <person name="McLeod M.P."/>
            <person name="Warren R.L."/>
            <person name="Hsiao W.W.L."/>
            <person name="Araki N."/>
            <person name="Myhre M."/>
            <person name="Fernandes C."/>
            <person name="Miyazawa D."/>
            <person name="Wong W."/>
            <person name="Lillquist A.L."/>
            <person name="Wang D."/>
            <person name="Dosanjh M."/>
            <person name="Hara H."/>
            <person name="Petrescu A."/>
            <person name="Morin R.D."/>
            <person name="Yang G."/>
            <person name="Stott J.M."/>
            <person name="Schein J.E."/>
            <person name="Shin H."/>
            <person name="Smailus D."/>
            <person name="Siddiqui A.S."/>
            <person name="Marra M.A."/>
            <person name="Jones S.J.M."/>
            <person name="Holt R."/>
            <person name="Brinkman F.S.L."/>
            <person name="Miyauchi K."/>
            <person name="Fukuda M."/>
            <person name="Davies J.E."/>
            <person name="Mohn W.W."/>
            <person name="Eltis L.D."/>
        </authorList>
    </citation>
    <scope>NUCLEOTIDE SEQUENCE [LARGE SCALE GENOMIC DNA]</scope>
    <source>
        <strain evidence="4">RHA1</strain>
    </source>
</reference>
<dbReference type="InterPro" id="IPR004401">
    <property type="entry name" value="YbaB/EbfC"/>
</dbReference>
<organism evidence="3 4">
    <name type="scientific">Rhodococcus jostii (strain RHA1)</name>
    <dbReference type="NCBI Taxonomy" id="101510"/>
    <lineage>
        <taxon>Bacteria</taxon>
        <taxon>Bacillati</taxon>
        <taxon>Actinomycetota</taxon>
        <taxon>Actinomycetes</taxon>
        <taxon>Mycobacteriales</taxon>
        <taxon>Nocardiaceae</taxon>
        <taxon>Rhodococcus</taxon>
    </lineage>
</organism>
<evidence type="ECO:0000256" key="1">
    <source>
        <dbReference type="SAM" id="Coils"/>
    </source>
</evidence>
<dbReference type="HOGENOM" id="CLU_124282_0_0_11"/>
<dbReference type="Gene3D" id="3.30.1310.10">
    <property type="entry name" value="Nucleoid-associated protein YbaB-like domain"/>
    <property type="match status" value="1"/>
</dbReference>
<feature type="region of interest" description="Disordered" evidence="2">
    <location>
        <begin position="134"/>
        <end position="173"/>
    </location>
</feature>
<accession>Q0S3A3</accession>
<dbReference type="AlphaFoldDB" id="Q0S3A3"/>
<proteinExistence type="predicted"/>
<feature type="coiled-coil region" evidence="1">
    <location>
        <begin position="17"/>
        <end position="51"/>
    </location>
</feature>
<name>Q0S3A3_RHOJR</name>
<protein>
    <submittedName>
        <fullName evidence="3">Uncharacterized protein</fullName>
    </submittedName>
</protein>
<sequence>MSRGDFMFDREGLRVREHELQDQIDSMLAALDRQTQELHAAQQQVAQLRVSGASTDGLVQVVVNSVGGVVDVRLAPNAFRRSTPESLGRAMTEAARRAGEAAHTESVRIMGSIVAATETLPDLPDLVPGAPSLRDFLPRLEPEVGGVPADREPDPDDPDDAQWNRPVLRDGWQ</sequence>
<evidence type="ECO:0000256" key="2">
    <source>
        <dbReference type="SAM" id="MobiDB-lite"/>
    </source>
</evidence>
<evidence type="ECO:0000313" key="4">
    <source>
        <dbReference type="Proteomes" id="UP000008710"/>
    </source>
</evidence>
<dbReference type="EMBL" id="CP000431">
    <property type="protein sequence ID" value="ABG97983.1"/>
    <property type="molecule type" value="Genomic_DNA"/>
</dbReference>
<dbReference type="InterPro" id="IPR036894">
    <property type="entry name" value="YbaB-like_sf"/>
</dbReference>
<evidence type="ECO:0000313" key="3">
    <source>
        <dbReference type="EMBL" id="ABG97983.1"/>
    </source>
</evidence>
<dbReference type="eggNOG" id="COG0718">
    <property type="taxonomic scope" value="Bacteria"/>
</dbReference>
<dbReference type="Proteomes" id="UP000008710">
    <property type="component" value="Chromosome"/>
</dbReference>
<keyword evidence="1" id="KW-0175">Coiled coil</keyword>
<dbReference type="GO" id="GO:0003677">
    <property type="term" value="F:DNA binding"/>
    <property type="evidence" value="ECO:0007669"/>
    <property type="project" value="InterPro"/>
</dbReference>
<dbReference type="SUPFAM" id="SSF82607">
    <property type="entry name" value="YbaB-like"/>
    <property type="match status" value="1"/>
</dbReference>